<evidence type="ECO:0000313" key="1">
    <source>
        <dbReference type="EMBL" id="CAI9119693.1"/>
    </source>
</evidence>
<gene>
    <name evidence="1" type="ORF">LMG32879_000514</name>
</gene>
<dbReference type="InterPro" id="IPR009562">
    <property type="entry name" value="DUF1178"/>
</dbReference>
<dbReference type="Proteomes" id="UP001176960">
    <property type="component" value="Unassembled WGS sequence"/>
</dbReference>
<name>A0AA35ULL3_9PROT</name>
<dbReference type="AlphaFoldDB" id="A0AA35ULL3"/>
<dbReference type="RefSeq" id="WP_289841607.1">
    <property type="nucleotide sequence ID" value="NZ_CATKSH010000002.1"/>
</dbReference>
<proteinExistence type="predicted"/>
<comment type="caution">
    <text evidence="1">The sequence shown here is derived from an EMBL/GenBank/DDBJ whole genome shotgun (WGS) entry which is preliminary data.</text>
</comment>
<organism evidence="1 2">
    <name type="scientific">Brytella acorum</name>
    <dbReference type="NCBI Taxonomy" id="2959299"/>
    <lineage>
        <taxon>Bacteria</taxon>
        <taxon>Pseudomonadati</taxon>
        <taxon>Pseudomonadota</taxon>
        <taxon>Alphaproteobacteria</taxon>
        <taxon>Acetobacterales</taxon>
        <taxon>Acetobacteraceae</taxon>
        <taxon>Brytella</taxon>
    </lineage>
</organism>
<protein>
    <submittedName>
        <fullName evidence="1">DUF1178 family protein</fullName>
    </submittedName>
</protein>
<accession>A0AA35ULL3</accession>
<dbReference type="Pfam" id="PF06676">
    <property type="entry name" value="DUF1178"/>
    <property type="match status" value="1"/>
</dbReference>
<reference evidence="1" key="1">
    <citation type="submission" date="2023-03" db="EMBL/GenBank/DDBJ databases">
        <authorList>
            <person name="Cleenwerck I."/>
        </authorList>
    </citation>
    <scope>NUCLEOTIDE SEQUENCE</scope>
    <source>
        <strain evidence="1">LMG 32879</strain>
    </source>
</reference>
<dbReference type="EMBL" id="CATKSH010000002">
    <property type="protein sequence ID" value="CAI9119693.1"/>
    <property type="molecule type" value="Genomic_DNA"/>
</dbReference>
<sequence length="142" mass="15738">MIRFQLRCGSGHEFDGWFRTGADFDSQAEKLLIECPCCGTTRVEKALMAPALGRSHGPAAQAAPQDMAHALLRHMRRYVETQCDNVGERFADEAIARRDLVDGGEELPAKGIYGTLNDEGRERLNDEGIDYVALPWGKRSDA</sequence>
<evidence type="ECO:0000313" key="2">
    <source>
        <dbReference type="Proteomes" id="UP001176960"/>
    </source>
</evidence>
<keyword evidence="2" id="KW-1185">Reference proteome</keyword>